<protein>
    <recommendedName>
        <fullName evidence="3">DNA-directed RNA polymerase subunit alpha</fullName>
        <ecNumber evidence="2">2.7.7.6</ecNumber>
    </recommendedName>
    <alternativeName>
        <fullName evidence="9">RNA polymerase subunit alpha</fullName>
    </alternativeName>
    <alternativeName>
        <fullName evidence="8">Transcriptase subunit alpha</fullName>
    </alternativeName>
</protein>
<dbReference type="Proteomes" id="UP000176284">
    <property type="component" value="Unassembled WGS sequence"/>
</dbReference>
<comment type="catalytic activity">
    <reaction evidence="10">
        <text>RNA(n) + a ribonucleoside 5'-triphosphate = RNA(n+1) + diphosphate</text>
        <dbReference type="Rhea" id="RHEA:21248"/>
        <dbReference type="Rhea" id="RHEA-COMP:14527"/>
        <dbReference type="Rhea" id="RHEA-COMP:17342"/>
        <dbReference type="ChEBI" id="CHEBI:33019"/>
        <dbReference type="ChEBI" id="CHEBI:61557"/>
        <dbReference type="ChEBI" id="CHEBI:140395"/>
        <dbReference type="EC" id="2.7.7.6"/>
    </reaction>
</comment>
<keyword evidence="6" id="KW-0548">Nucleotidyltransferase</keyword>
<dbReference type="Pfam" id="PF01000">
    <property type="entry name" value="RNA_pol_A_bac"/>
    <property type="match status" value="1"/>
</dbReference>
<evidence type="ECO:0000256" key="8">
    <source>
        <dbReference type="ARBA" id="ARBA00032524"/>
    </source>
</evidence>
<feature type="compositionally biased region" description="Basic residues" evidence="11">
    <location>
        <begin position="244"/>
        <end position="256"/>
    </location>
</feature>
<dbReference type="Gene3D" id="3.30.1360.10">
    <property type="entry name" value="RNA polymerase, RBP11-like subunit"/>
    <property type="match status" value="1"/>
</dbReference>
<dbReference type="NCBIfam" id="TIGR02027">
    <property type="entry name" value="rpoA"/>
    <property type="match status" value="1"/>
</dbReference>
<feature type="domain" description="DNA-directed RNA polymerase RpoA/D/Rpb3-type" evidence="12">
    <location>
        <begin position="21"/>
        <end position="229"/>
    </location>
</feature>
<evidence type="ECO:0000256" key="2">
    <source>
        <dbReference type="ARBA" id="ARBA00012418"/>
    </source>
</evidence>
<evidence type="ECO:0000259" key="12">
    <source>
        <dbReference type="SMART" id="SM00662"/>
    </source>
</evidence>
<dbReference type="Pfam" id="PF01193">
    <property type="entry name" value="RNA_pol_L"/>
    <property type="match status" value="1"/>
</dbReference>
<dbReference type="GO" id="GO:0005737">
    <property type="term" value="C:cytoplasm"/>
    <property type="evidence" value="ECO:0007669"/>
    <property type="project" value="UniProtKB-ARBA"/>
</dbReference>
<dbReference type="Gene3D" id="2.170.120.12">
    <property type="entry name" value="DNA-directed RNA polymerase, insert domain"/>
    <property type="match status" value="1"/>
</dbReference>
<dbReference type="GO" id="GO:0000428">
    <property type="term" value="C:DNA-directed RNA polymerase complex"/>
    <property type="evidence" value="ECO:0007669"/>
    <property type="project" value="UniProtKB-KW"/>
</dbReference>
<evidence type="ECO:0000256" key="5">
    <source>
        <dbReference type="ARBA" id="ARBA00022679"/>
    </source>
</evidence>
<dbReference type="InterPro" id="IPR011773">
    <property type="entry name" value="DNA-dir_RpoA"/>
</dbReference>
<dbReference type="FunFam" id="2.170.120.12:FF:000001">
    <property type="entry name" value="DNA-directed RNA polymerase subunit alpha"/>
    <property type="match status" value="1"/>
</dbReference>
<gene>
    <name evidence="13" type="ORF">A3H63_02005</name>
</gene>
<dbReference type="SUPFAM" id="SSF56553">
    <property type="entry name" value="Insert subdomain of RNA polymerase alpha subunit"/>
    <property type="match status" value="1"/>
</dbReference>
<evidence type="ECO:0000256" key="6">
    <source>
        <dbReference type="ARBA" id="ARBA00022695"/>
    </source>
</evidence>
<dbReference type="STRING" id="1798410.A3H63_02005"/>
<comment type="caution">
    <text evidence="13">The sequence shown here is derived from an EMBL/GenBank/DDBJ whole genome shotgun (WGS) entry which is preliminary data.</text>
</comment>
<evidence type="ECO:0000256" key="11">
    <source>
        <dbReference type="SAM" id="MobiDB-lite"/>
    </source>
</evidence>
<dbReference type="InterPro" id="IPR011263">
    <property type="entry name" value="DNA-dir_RNA_pol_RpoA/D/Rpb3"/>
</dbReference>
<dbReference type="SMART" id="SM00662">
    <property type="entry name" value="RPOLD"/>
    <property type="match status" value="1"/>
</dbReference>
<dbReference type="InterPro" id="IPR036603">
    <property type="entry name" value="RBP11-like"/>
</dbReference>
<dbReference type="InterPro" id="IPR011262">
    <property type="entry name" value="DNA-dir_RNA_pol_insert"/>
</dbReference>
<dbReference type="InterPro" id="IPR036643">
    <property type="entry name" value="RNApol_insert_sf"/>
</dbReference>
<dbReference type="AlphaFoldDB" id="A0A1G1ZUT8"/>
<reference evidence="13 14" key="1">
    <citation type="journal article" date="2016" name="Nat. Commun.">
        <title>Thousands of microbial genomes shed light on interconnected biogeochemical processes in an aquifer system.</title>
        <authorList>
            <person name="Anantharaman K."/>
            <person name="Brown C.T."/>
            <person name="Hug L.A."/>
            <person name="Sharon I."/>
            <person name="Castelle C.J."/>
            <person name="Probst A.J."/>
            <person name="Thomas B.C."/>
            <person name="Singh A."/>
            <person name="Wilkins M.J."/>
            <person name="Karaoz U."/>
            <person name="Brodie E.L."/>
            <person name="Williams K.H."/>
            <person name="Hubbard S.S."/>
            <person name="Banfield J.F."/>
        </authorList>
    </citation>
    <scope>NUCLEOTIDE SEQUENCE [LARGE SCALE GENOMIC DNA]</scope>
</reference>
<keyword evidence="4 13" id="KW-0240">DNA-directed RNA polymerase</keyword>
<feature type="region of interest" description="Disordered" evidence="11">
    <location>
        <begin position="235"/>
        <end position="256"/>
    </location>
</feature>
<evidence type="ECO:0000313" key="13">
    <source>
        <dbReference type="EMBL" id="OGY67896.1"/>
    </source>
</evidence>
<dbReference type="EC" id="2.7.7.6" evidence="2"/>
<dbReference type="GO" id="GO:0003677">
    <property type="term" value="F:DNA binding"/>
    <property type="evidence" value="ECO:0007669"/>
    <property type="project" value="InterPro"/>
</dbReference>
<dbReference type="SUPFAM" id="SSF55257">
    <property type="entry name" value="RBP11-like subunits of RNA polymerase"/>
    <property type="match status" value="1"/>
</dbReference>
<dbReference type="CDD" id="cd06928">
    <property type="entry name" value="RNAP_alpha_NTD"/>
    <property type="match status" value="1"/>
</dbReference>
<comment type="similarity">
    <text evidence="1">Belongs to the RNA polymerase alpha chain family.</text>
</comment>
<evidence type="ECO:0000256" key="9">
    <source>
        <dbReference type="ARBA" id="ARBA00033070"/>
    </source>
</evidence>
<name>A0A1G1ZUT8_9BACT</name>
<keyword evidence="5" id="KW-0808">Transferase</keyword>
<dbReference type="EMBL" id="MHJM01000014">
    <property type="protein sequence ID" value="OGY67896.1"/>
    <property type="molecule type" value="Genomic_DNA"/>
</dbReference>
<sequence length="256" mass="28094">MQFAYLSESVAIKKISETDTQGVFEVEGLYTGYGITVGNALRRVLFSSLPGAAVTQFKLKGAVHQFTTIENVIEDIVEIGLNLKKIRFRVHSDEPQTLTLKAKGEKDVTAADIQTNAMVEVITPDVHIAKLSGKSAEFEIELQVERGLGFVPVEARRSEKLPIGSVALDAAFSPVLKASFTVENMRVGDRTDYNRLRIAITTDGSITPSAALHKASNILKDHFEKASQIEVKEVAEVPQQEKKPAKKKTVKKSKKS</sequence>
<organism evidence="13 14">
    <name type="scientific">Candidatus Harrisonbacteria bacterium RIFCSPLOWO2_02_FULL_45_10c</name>
    <dbReference type="NCBI Taxonomy" id="1798410"/>
    <lineage>
        <taxon>Bacteria</taxon>
        <taxon>Candidatus Harrisoniibacteriota</taxon>
    </lineage>
</organism>
<evidence type="ECO:0000256" key="3">
    <source>
        <dbReference type="ARBA" id="ARBA00015972"/>
    </source>
</evidence>
<evidence type="ECO:0000256" key="1">
    <source>
        <dbReference type="ARBA" id="ARBA00007123"/>
    </source>
</evidence>
<evidence type="ECO:0000313" key="14">
    <source>
        <dbReference type="Proteomes" id="UP000176284"/>
    </source>
</evidence>
<evidence type="ECO:0000256" key="7">
    <source>
        <dbReference type="ARBA" id="ARBA00023163"/>
    </source>
</evidence>
<proteinExistence type="inferred from homology"/>
<keyword evidence="7" id="KW-0804">Transcription</keyword>
<evidence type="ECO:0000256" key="4">
    <source>
        <dbReference type="ARBA" id="ARBA00022478"/>
    </source>
</evidence>
<accession>A0A1G1ZUT8</accession>
<dbReference type="GO" id="GO:0006351">
    <property type="term" value="P:DNA-templated transcription"/>
    <property type="evidence" value="ECO:0007669"/>
    <property type="project" value="InterPro"/>
</dbReference>
<dbReference type="GO" id="GO:0046983">
    <property type="term" value="F:protein dimerization activity"/>
    <property type="evidence" value="ECO:0007669"/>
    <property type="project" value="InterPro"/>
</dbReference>
<dbReference type="GO" id="GO:0003899">
    <property type="term" value="F:DNA-directed RNA polymerase activity"/>
    <property type="evidence" value="ECO:0007669"/>
    <property type="project" value="UniProtKB-EC"/>
</dbReference>
<evidence type="ECO:0000256" key="10">
    <source>
        <dbReference type="ARBA" id="ARBA00048552"/>
    </source>
</evidence>